<name>A0A2P1CGD1_9CAUD</name>
<protein>
    <submittedName>
        <fullName evidence="1">Uncharacterized protein</fullName>
    </submittedName>
</protein>
<dbReference type="EMBL" id="MG925349">
    <property type="protein sequence ID" value="AVJ50277.1"/>
    <property type="molecule type" value="Genomic_DNA"/>
</dbReference>
<proteinExistence type="predicted"/>
<keyword evidence="2" id="KW-1185">Reference proteome</keyword>
<organism evidence="1 2">
    <name type="scientific">Mycobacterium phage Mendokysei</name>
    <dbReference type="NCBI Taxonomy" id="2099637"/>
    <lineage>
        <taxon>Viruses</taxon>
        <taxon>Duplodnaviria</taxon>
        <taxon>Heunggongvirae</taxon>
        <taxon>Uroviricota</taxon>
        <taxon>Caudoviricetes</taxon>
        <taxon>Bernalvirus</taxon>
        <taxon>Bernalvirus mendokysei</taxon>
    </lineage>
</organism>
<gene>
    <name evidence="1" type="primary">61</name>
    <name evidence="1" type="ORF">SEA_MENDOKYSEI_61</name>
</gene>
<reference evidence="2" key="1">
    <citation type="submission" date="2018-02" db="EMBL/GenBank/DDBJ databases">
        <authorList>
            <person name="Yee B."/>
            <person name="Bell B."/>
            <person name="Donohue J.-P."/>
            <person name="Ares M.Jr."/>
            <person name="Hartzog G.A."/>
            <person name="Dargyte M."/>
            <person name="DeMattos M."/>
            <person name="Divekar N."/>
            <person name="Farooq S."/>
            <person name="Hardison E."/>
            <person name="Peracchi L."/>
            <person name="Phillips A."/>
            <person name="Sennef S."/>
            <person name="Fridland S."/>
            <person name="Valenzuela-Sanchez M."/>
            <person name="Stoner T.H."/>
            <person name="Russell D.A."/>
            <person name="Pope W.H."/>
            <person name="Jacobs-Sera D."/>
            <person name="Hatfull G.F."/>
        </authorList>
    </citation>
    <scope>NUCLEOTIDE SEQUENCE [LARGE SCALE GENOMIC DNA]</scope>
</reference>
<dbReference type="GeneID" id="60335880"/>
<accession>A0A2P1CGD1</accession>
<dbReference type="RefSeq" id="YP_009964171.1">
    <property type="nucleotide sequence ID" value="NC_051726.1"/>
</dbReference>
<dbReference type="Proteomes" id="UP000241021">
    <property type="component" value="Segment"/>
</dbReference>
<dbReference type="KEGG" id="vg:60335880"/>
<sequence length="73" mass="8003">MADTSPGIGPSGPINHYWTKGKGAAKWVSSPHPYTTLVALLEKYISSSQAHGLAAEYYHEVFGRWPGQHHGNR</sequence>
<evidence type="ECO:0000313" key="2">
    <source>
        <dbReference type="Proteomes" id="UP000241021"/>
    </source>
</evidence>
<evidence type="ECO:0000313" key="1">
    <source>
        <dbReference type="EMBL" id="AVJ50277.1"/>
    </source>
</evidence>